<dbReference type="Proteomes" id="UP000183561">
    <property type="component" value="Unassembled WGS sequence"/>
</dbReference>
<comment type="function">
    <text evidence="1">Could possibly oxidize fatty acids using specific components.</text>
</comment>
<comment type="catalytic activity">
    <reaction evidence="5">
        <text>a 4-saturated-(3S)-3-hydroxyacyl-CoA = a (3E)-enoyl-CoA + H2O</text>
        <dbReference type="Rhea" id="RHEA:20724"/>
        <dbReference type="ChEBI" id="CHEBI:15377"/>
        <dbReference type="ChEBI" id="CHEBI:58521"/>
        <dbReference type="ChEBI" id="CHEBI:137480"/>
        <dbReference type="EC" id="4.2.1.17"/>
    </reaction>
</comment>
<name>A0A1H4YGD4_9NOCA</name>
<dbReference type="InterPro" id="IPR014748">
    <property type="entry name" value="Enoyl-CoA_hydra_C"/>
</dbReference>
<evidence type="ECO:0000256" key="1">
    <source>
        <dbReference type="ARBA" id="ARBA00002994"/>
    </source>
</evidence>
<comment type="similarity">
    <text evidence="2 6">Belongs to the enoyl-CoA hydratase/isomerase family.</text>
</comment>
<dbReference type="InterPro" id="IPR018376">
    <property type="entry name" value="Enoyl-CoA_hyd/isom_CS"/>
</dbReference>
<sequence length="275" mass="29342">MSIESLPSTAGAASAESDVLVGRDGAVATITLNRPTRRNAMTLDSWIALRETLAELALDDATRVVILTGAGSDFCTGADLDKRAPMHPLTRMRQINATALAVAEFPKPLIAKVRGYAVGAGWNLALLCDLLIASRDAQFSQIFAKRGLSVDFGGSWLLPRMVGLHRAKRLVMLAEMLDAEQADALGLVSELVEPEKLDATVARFAAGLAQSPTVAVMQSARLIEDGTTSSLRDALENESRSQAVNFATDAPAALRAFVEKRPPSFSGEWQVPQPS</sequence>
<dbReference type="OrthoDB" id="9777711at2"/>
<evidence type="ECO:0000256" key="5">
    <source>
        <dbReference type="ARBA" id="ARBA00023717"/>
    </source>
</evidence>
<dbReference type="Gene3D" id="3.90.226.10">
    <property type="entry name" value="2-enoyl-CoA Hydratase, Chain A, domain 1"/>
    <property type="match status" value="1"/>
</dbReference>
<dbReference type="EMBL" id="FNSV01000005">
    <property type="protein sequence ID" value="SED16933.1"/>
    <property type="molecule type" value="Genomic_DNA"/>
</dbReference>
<evidence type="ECO:0000256" key="3">
    <source>
        <dbReference type="ARBA" id="ARBA00022832"/>
    </source>
</evidence>
<dbReference type="RefSeq" id="WP_072947199.1">
    <property type="nucleotide sequence ID" value="NZ_FNSV01000005.1"/>
</dbReference>
<reference evidence="8" key="1">
    <citation type="submission" date="2016-10" db="EMBL/GenBank/DDBJ databases">
        <authorList>
            <person name="Varghese N."/>
            <person name="Submissions S."/>
        </authorList>
    </citation>
    <scope>NUCLEOTIDE SEQUENCE [LARGE SCALE GENOMIC DNA]</scope>
    <source>
        <strain evidence="8">DSM 44498</strain>
    </source>
</reference>
<evidence type="ECO:0000313" key="7">
    <source>
        <dbReference type="EMBL" id="SED16933.1"/>
    </source>
</evidence>
<keyword evidence="3" id="KW-0443">Lipid metabolism</keyword>
<dbReference type="PANTHER" id="PTHR43802">
    <property type="entry name" value="ENOYL-COA HYDRATASE"/>
    <property type="match status" value="1"/>
</dbReference>
<protein>
    <submittedName>
        <fullName evidence="7">Enoyl-CoA hydratase/carnithine racemase</fullName>
    </submittedName>
</protein>
<dbReference type="AlphaFoldDB" id="A0A1H4YGD4"/>
<dbReference type="PROSITE" id="PS00166">
    <property type="entry name" value="ENOYL_COA_HYDRATASE"/>
    <property type="match status" value="1"/>
</dbReference>
<organism evidence="7 8">
    <name type="scientific">Rhodococcus koreensis</name>
    <dbReference type="NCBI Taxonomy" id="99653"/>
    <lineage>
        <taxon>Bacteria</taxon>
        <taxon>Bacillati</taxon>
        <taxon>Actinomycetota</taxon>
        <taxon>Actinomycetes</taxon>
        <taxon>Mycobacteriales</taxon>
        <taxon>Nocardiaceae</taxon>
        <taxon>Rhodococcus</taxon>
    </lineage>
</organism>
<dbReference type="InterPro" id="IPR001753">
    <property type="entry name" value="Enoyl-CoA_hydra/iso"/>
</dbReference>
<keyword evidence="8" id="KW-1185">Reference proteome</keyword>
<dbReference type="PANTHER" id="PTHR43802:SF1">
    <property type="entry name" value="IP11341P-RELATED"/>
    <property type="match status" value="1"/>
</dbReference>
<dbReference type="Pfam" id="PF00378">
    <property type="entry name" value="ECH_1"/>
    <property type="match status" value="1"/>
</dbReference>
<evidence type="ECO:0000256" key="2">
    <source>
        <dbReference type="ARBA" id="ARBA00005254"/>
    </source>
</evidence>
<evidence type="ECO:0000256" key="6">
    <source>
        <dbReference type="RuleBase" id="RU003707"/>
    </source>
</evidence>
<dbReference type="CDD" id="cd06558">
    <property type="entry name" value="crotonase-like"/>
    <property type="match status" value="1"/>
</dbReference>
<evidence type="ECO:0000313" key="8">
    <source>
        <dbReference type="Proteomes" id="UP000183561"/>
    </source>
</evidence>
<dbReference type="Gene3D" id="1.10.12.10">
    <property type="entry name" value="Lyase 2-enoyl-coa Hydratase, Chain A, domain 2"/>
    <property type="match status" value="1"/>
</dbReference>
<dbReference type="SUPFAM" id="SSF52096">
    <property type="entry name" value="ClpP/crotonase"/>
    <property type="match status" value="1"/>
</dbReference>
<comment type="catalytic activity">
    <reaction evidence="4">
        <text>a (3S)-3-hydroxyacyl-CoA = a (2E)-enoyl-CoA + H2O</text>
        <dbReference type="Rhea" id="RHEA:16105"/>
        <dbReference type="ChEBI" id="CHEBI:15377"/>
        <dbReference type="ChEBI" id="CHEBI:57318"/>
        <dbReference type="ChEBI" id="CHEBI:58856"/>
        <dbReference type="EC" id="4.2.1.17"/>
    </reaction>
</comment>
<accession>A0A1H4YGD4</accession>
<keyword evidence="3" id="KW-0276">Fatty acid metabolism</keyword>
<proteinExistence type="inferred from homology"/>
<evidence type="ECO:0000256" key="4">
    <source>
        <dbReference type="ARBA" id="ARBA00023709"/>
    </source>
</evidence>
<dbReference type="GO" id="GO:0004300">
    <property type="term" value="F:enoyl-CoA hydratase activity"/>
    <property type="evidence" value="ECO:0007669"/>
    <property type="project" value="UniProtKB-EC"/>
</dbReference>
<dbReference type="GO" id="GO:0006631">
    <property type="term" value="P:fatty acid metabolic process"/>
    <property type="evidence" value="ECO:0007669"/>
    <property type="project" value="UniProtKB-KW"/>
</dbReference>
<gene>
    <name evidence="7" type="ORF">SAMN04490239_7111</name>
</gene>
<dbReference type="InterPro" id="IPR029045">
    <property type="entry name" value="ClpP/crotonase-like_dom_sf"/>
</dbReference>